<evidence type="ECO:0000313" key="4">
    <source>
        <dbReference type="EMBL" id="KKU61643.1"/>
    </source>
</evidence>
<dbReference type="GO" id="GO:0009252">
    <property type="term" value="P:peptidoglycan biosynthetic process"/>
    <property type="evidence" value="ECO:0007669"/>
    <property type="project" value="UniProtKB-UniRule"/>
</dbReference>
<dbReference type="HAMAP" id="MF_02209">
    <property type="entry name" value="MurL"/>
    <property type="match status" value="1"/>
</dbReference>
<keyword evidence="1" id="KW-0132">Cell division</keyword>
<dbReference type="AlphaFoldDB" id="A0A0G1U5T1"/>
<sequence length="428" mass="48754">MILLPQLRQRHRQFVYRGFNWNADGDDLEVSFDFQLIPDIVFRPQIVIKGAGSRAHKLPKNVLDNLVFHLGLIEMLSYWKAACPEEITIKAGKLTPDQVKWWLNLLKKGLGEFFFQNKIDFRANDFVKIVSAGDKQFRSFTLKFSAERSLVMVGGGKDSVVAIEVLKQLGQSPAAMLVNPTQAAKEVVKVAGLKDKITILRQIDPKLLELNDFGYLNGHTPFSANLGFLSLLVGAIFGFNQLIVANERSAEEANVNFLGQPINHQYSKTWEFEQQFRAYVKEYLSASLNYFSLVRPLWEMQISKIFSKMPQYFSVFKSCNRGQKENVWCGDCPKCLSVYVLLNPFLKDKTVEIFGQNLLERQDLLPLLKQLKGEGEFRPFECVGTKEEIIASLDLVGKGQSHKILSSWGEDKFLTDPQKKLLKRLAYA</sequence>
<feature type="domain" description="MurL C-terminal" evidence="2">
    <location>
        <begin position="315"/>
        <end position="399"/>
    </location>
</feature>
<reference evidence="4 5" key="1">
    <citation type="journal article" date="2015" name="Nature">
        <title>rRNA introns, odd ribosomes, and small enigmatic genomes across a large radiation of phyla.</title>
        <authorList>
            <person name="Brown C.T."/>
            <person name="Hug L.A."/>
            <person name="Thomas B.C."/>
            <person name="Sharon I."/>
            <person name="Castelle C.J."/>
            <person name="Singh A."/>
            <person name="Wilkins M.J."/>
            <person name="Williams K.H."/>
            <person name="Banfield J.F."/>
        </authorList>
    </citation>
    <scope>NUCLEOTIDE SEQUENCE [LARGE SCALE GENOMIC DNA]</scope>
</reference>
<name>A0A0G1U5T1_9BACT</name>
<dbReference type="GO" id="GO:0008360">
    <property type="term" value="P:regulation of cell shape"/>
    <property type="evidence" value="ECO:0007669"/>
    <property type="project" value="UniProtKB-KW"/>
</dbReference>
<dbReference type="InterPro" id="IPR058741">
    <property type="entry name" value="MurL_C"/>
</dbReference>
<keyword evidence="1" id="KW-0413">Isomerase</keyword>
<proteinExistence type="inferred from homology"/>
<dbReference type="Pfam" id="PF26298">
    <property type="entry name" value="MurL_epimerase_C"/>
    <property type="match status" value="1"/>
</dbReference>
<comment type="pathway">
    <text evidence="1">Cell wall biogenesis; peptidoglycan biosynthesis.</text>
</comment>
<dbReference type="Gene3D" id="3.40.50.620">
    <property type="entry name" value="HUPs"/>
    <property type="match status" value="1"/>
</dbReference>
<comment type="catalytic activity">
    <reaction evidence="1">
        <text>UDP-N-acetyl-alpha-D-muramoyl-L-alanyl-L-glutamate + ATP + H2O = UDP-N-acetyl-alpha-D-muramoyl-L-alanyl-D-glutamate + AMP + diphosphate + H(+)</text>
        <dbReference type="Rhea" id="RHEA:58812"/>
        <dbReference type="ChEBI" id="CHEBI:15377"/>
        <dbReference type="ChEBI" id="CHEBI:15378"/>
        <dbReference type="ChEBI" id="CHEBI:30616"/>
        <dbReference type="ChEBI" id="CHEBI:33019"/>
        <dbReference type="ChEBI" id="CHEBI:83900"/>
        <dbReference type="ChEBI" id="CHEBI:142725"/>
        <dbReference type="ChEBI" id="CHEBI:456215"/>
        <dbReference type="EC" id="5.1.1.23"/>
    </reaction>
</comment>
<evidence type="ECO:0000259" key="2">
    <source>
        <dbReference type="Pfam" id="PF26298"/>
    </source>
</evidence>
<evidence type="ECO:0000256" key="1">
    <source>
        <dbReference type="HAMAP-Rule" id="MF_02209"/>
    </source>
</evidence>
<feature type="domain" description="MurL N-terminal" evidence="3">
    <location>
        <begin position="9"/>
        <end position="293"/>
    </location>
</feature>
<comment type="function">
    <text evidence="1">Cell wall formation. Catalyzes epimerization of the terminal L-glutamate in UDP-N-acetyl-alpha-D-muramoyl-L-alanyl-L-glutamate.</text>
</comment>
<evidence type="ECO:0000313" key="5">
    <source>
        <dbReference type="Proteomes" id="UP000033860"/>
    </source>
</evidence>
<comment type="caution">
    <text evidence="4">The sequence shown here is derived from an EMBL/GenBank/DDBJ whole genome shotgun (WGS) entry which is preliminary data.</text>
</comment>
<evidence type="ECO:0000259" key="3">
    <source>
        <dbReference type="Pfam" id="PF26299"/>
    </source>
</evidence>
<dbReference type="Pfam" id="PF26299">
    <property type="entry name" value="MurL_N"/>
    <property type="match status" value="1"/>
</dbReference>
<keyword evidence="1" id="KW-0573">Peptidoglycan synthesis</keyword>
<dbReference type="EC" id="5.1.1.23" evidence="1"/>
<dbReference type="GO" id="GO:0005737">
    <property type="term" value="C:cytoplasm"/>
    <property type="evidence" value="ECO:0007669"/>
    <property type="project" value="UniProtKB-UniRule"/>
</dbReference>
<keyword evidence="1" id="KW-0133">Cell shape</keyword>
<dbReference type="Proteomes" id="UP000033860">
    <property type="component" value="Unassembled WGS sequence"/>
</dbReference>
<comment type="similarity">
    <text evidence="1">Belongs to the MurL family.</text>
</comment>
<dbReference type="InterPro" id="IPR014729">
    <property type="entry name" value="Rossmann-like_a/b/a_fold"/>
</dbReference>
<dbReference type="EMBL" id="LCNT01000002">
    <property type="protein sequence ID" value="KKU61643.1"/>
    <property type="molecule type" value="Genomic_DNA"/>
</dbReference>
<keyword evidence="1" id="KW-0961">Cell wall biogenesis/degradation</keyword>
<dbReference type="InterPro" id="IPR043689">
    <property type="entry name" value="MurL"/>
</dbReference>
<dbReference type="GO" id="GO:0051301">
    <property type="term" value="P:cell division"/>
    <property type="evidence" value="ECO:0007669"/>
    <property type="project" value="UniProtKB-KW"/>
</dbReference>
<gene>
    <name evidence="1" type="primary">murL</name>
    <name evidence="4" type="ORF">UX85_C0002G0023</name>
</gene>
<dbReference type="InterPro" id="IPR058740">
    <property type="entry name" value="MurL_N"/>
</dbReference>
<protein>
    <recommendedName>
        <fullName evidence="1">UDP-N-acetyl-alpha-D-muramoyl-L-alanyl-L-glutamate epimerase</fullName>
        <ecNumber evidence="1">5.1.1.23</ecNumber>
    </recommendedName>
    <alternativeName>
        <fullName evidence="1">UDP-MurNAc-L-Ala-L-Glu epimerase</fullName>
    </alternativeName>
</protein>
<dbReference type="GO" id="GO:0071555">
    <property type="term" value="P:cell wall organization"/>
    <property type="evidence" value="ECO:0007669"/>
    <property type="project" value="UniProtKB-KW"/>
</dbReference>
<accession>A0A0G1U5T1</accession>
<dbReference type="UniPathway" id="UPA00219"/>
<keyword evidence="1" id="KW-0131">Cell cycle</keyword>
<dbReference type="GO" id="GO:0016855">
    <property type="term" value="F:racemase and epimerase activity, acting on amino acids and derivatives"/>
    <property type="evidence" value="ECO:0007669"/>
    <property type="project" value="UniProtKB-UniRule"/>
</dbReference>
<organism evidence="4 5">
    <name type="scientific">Candidatus Beckwithbacteria bacterium GW2011_GWB1_47_15</name>
    <dbReference type="NCBI Taxonomy" id="1618371"/>
    <lineage>
        <taxon>Bacteria</taxon>
        <taxon>Candidatus Beckwithiibacteriota</taxon>
    </lineage>
</organism>